<evidence type="ECO:0000313" key="2">
    <source>
        <dbReference type="Proteomes" id="UP000243217"/>
    </source>
</evidence>
<protein>
    <submittedName>
        <fullName evidence="1">Uncharacterized protein</fullName>
    </submittedName>
</protein>
<dbReference type="Pfam" id="PF04176">
    <property type="entry name" value="TIP41"/>
    <property type="match status" value="1"/>
</dbReference>
<evidence type="ECO:0000313" key="1">
    <source>
        <dbReference type="EMBL" id="OQS02312.1"/>
    </source>
</evidence>
<keyword evidence="2" id="KW-1185">Reference proteome</keyword>
<gene>
    <name evidence="1" type="ORF">THRCLA_21448</name>
</gene>
<accession>A0A1V9ZWB5</accession>
<dbReference type="EMBL" id="JNBS01001154">
    <property type="protein sequence ID" value="OQS02312.1"/>
    <property type="molecule type" value="Genomic_DNA"/>
</dbReference>
<dbReference type="AlphaFoldDB" id="A0A1V9ZWB5"/>
<organism evidence="1 2">
    <name type="scientific">Thraustotheca clavata</name>
    <dbReference type="NCBI Taxonomy" id="74557"/>
    <lineage>
        <taxon>Eukaryota</taxon>
        <taxon>Sar</taxon>
        <taxon>Stramenopiles</taxon>
        <taxon>Oomycota</taxon>
        <taxon>Saprolegniomycetes</taxon>
        <taxon>Saprolegniales</taxon>
        <taxon>Achlyaceae</taxon>
        <taxon>Thraustotheca</taxon>
    </lineage>
</organism>
<sequence length="101" mass="11561">MDNSVFVLKGWRFEAVKSSALSSFGRADMSERFLLPHVPLPEMLFAENALIVTHEATGWSVTFRAEDALETWAKTQRQEHHVEAIEYDVAYTCHYRGSIND</sequence>
<name>A0A1V9ZWB5_9STRA</name>
<reference evidence="1 2" key="1">
    <citation type="journal article" date="2014" name="Genome Biol. Evol.">
        <title>The secreted proteins of Achlya hypogyna and Thraustotheca clavata identify the ancestral oomycete secretome and reveal gene acquisitions by horizontal gene transfer.</title>
        <authorList>
            <person name="Misner I."/>
            <person name="Blouin N."/>
            <person name="Leonard G."/>
            <person name="Richards T.A."/>
            <person name="Lane C.E."/>
        </authorList>
    </citation>
    <scope>NUCLEOTIDE SEQUENCE [LARGE SCALE GENOMIC DNA]</scope>
    <source>
        <strain evidence="1 2">ATCC 34112</strain>
    </source>
</reference>
<proteinExistence type="predicted"/>
<dbReference type="Proteomes" id="UP000243217">
    <property type="component" value="Unassembled WGS sequence"/>
</dbReference>
<comment type="caution">
    <text evidence="1">The sequence shown here is derived from an EMBL/GenBank/DDBJ whole genome shotgun (WGS) entry which is preliminary data.</text>
</comment>
<dbReference type="InterPro" id="IPR007303">
    <property type="entry name" value="TIP41-like"/>
</dbReference>
<dbReference type="OrthoDB" id="10253878at2759"/>